<name>A0A1E8PKU9_9BURK</name>
<gene>
    <name evidence="2" type="ORF">BA896_021810</name>
</gene>
<dbReference type="Pfam" id="PF10145">
    <property type="entry name" value="PhageMin_Tail"/>
    <property type="match status" value="1"/>
</dbReference>
<reference evidence="2 3" key="1">
    <citation type="submission" date="2016-10" db="EMBL/GenBank/DDBJ databases">
        <title>Updated version of Genome Assembly of Janthinobacterium lividum ERGS5:01.</title>
        <authorList>
            <person name="Kumar R."/>
            <person name="Acharya V."/>
            <person name="Singh D."/>
        </authorList>
    </citation>
    <scope>NUCLEOTIDE SEQUENCE [LARGE SCALE GENOMIC DNA]</scope>
    <source>
        <strain evidence="2 3">ERGS5:01</strain>
    </source>
</reference>
<evidence type="ECO:0000313" key="2">
    <source>
        <dbReference type="EMBL" id="OFJ46394.1"/>
    </source>
</evidence>
<dbReference type="AlphaFoldDB" id="A0A1E8PKU9"/>
<protein>
    <submittedName>
        <fullName evidence="2">Phage tail tape measure protein</fullName>
    </submittedName>
</protein>
<sequence length="650" mass="69090">MKLQLIVSGNNNGLNQMLNQSDASVRKFTQGAAGHFTRLQAHASKVWSAINGVSAATKLIGIGAGVGGLKSIIDDNLAFERSLLKIKFNAQMTTKELAELRQMAMDISKTSLNSPLEVVQMQLRLANAGLKMPDIRQLAPVVANAAQVFEAPAGEIADLVFDKITKSGIKNERVPQMLDMLYFHATSGRFETMDMARQAPELLNAGSLVGLNNEAGLNLMGAMTQRMMRNATVQNPSEVSTLIKHGLSHITDPHYVKKLHKIGIDVPKYFDNKGHFKGEGGVEGILALTKAMKEKGLENPFKLGEAGFREQYTRTFWLEMMRSIDAKDTDKDPNLIKMMERGKEAMNSGQLSANLAVIKEANFGKIKAAEIEIQKAKVSSGAQAITGAAGAVAAQFSENPIATTGAAVGTILAGKYLLSKLLGGKGGGLGQAAGAAIGGAGMPVFVTNWPASMSGPIKASERLSRLPGRAGAAGGAAAEGAAAGGVATAMRAGALAAARMAPMLLLSGDSAQGPTKDRGEQISAMDLKMQKLGMKREKGWLFDSYVPITPPQAKPHEPAPDMAGQIIEMYKMQKLGMKRESGSLLDSFVPAFPQTKLPEPAQEKLAAEMREIGKKIDALAQRPVVAQLSVNGRVLADAVNEVNGRDARRQ</sequence>
<comment type="caution">
    <text evidence="2">The sequence shown here is derived from an EMBL/GenBank/DDBJ whole genome shotgun (WGS) entry which is preliminary data.</text>
</comment>
<accession>A0A1E8PKU9</accession>
<proteinExistence type="predicted"/>
<dbReference type="EMBL" id="MAQB02000014">
    <property type="protein sequence ID" value="OFJ46394.1"/>
    <property type="molecule type" value="Genomic_DNA"/>
</dbReference>
<evidence type="ECO:0000313" key="3">
    <source>
        <dbReference type="Proteomes" id="UP000092634"/>
    </source>
</evidence>
<feature type="domain" description="Phage tail tape measure protein" evidence="1">
    <location>
        <begin position="102"/>
        <end position="293"/>
    </location>
</feature>
<dbReference type="NCBIfam" id="TIGR01760">
    <property type="entry name" value="tape_meas_TP901"/>
    <property type="match status" value="1"/>
</dbReference>
<dbReference type="InterPro" id="IPR010090">
    <property type="entry name" value="Phage_tape_meas"/>
</dbReference>
<dbReference type="Proteomes" id="UP000092634">
    <property type="component" value="Unassembled WGS sequence"/>
</dbReference>
<evidence type="ECO:0000259" key="1">
    <source>
        <dbReference type="Pfam" id="PF10145"/>
    </source>
</evidence>
<organism evidence="2 3">
    <name type="scientific">Janthinobacterium lividum</name>
    <dbReference type="NCBI Taxonomy" id="29581"/>
    <lineage>
        <taxon>Bacteria</taxon>
        <taxon>Pseudomonadati</taxon>
        <taxon>Pseudomonadota</taxon>
        <taxon>Betaproteobacteria</taxon>
        <taxon>Burkholderiales</taxon>
        <taxon>Oxalobacteraceae</taxon>
        <taxon>Janthinobacterium</taxon>
    </lineage>
</organism>